<dbReference type="GO" id="GO:0006508">
    <property type="term" value="P:proteolysis"/>
    <property type="evidence" value="ECO:0007669"/>
    <property type="project" value="UniProtKB-KW"/>
</dbReference>
<feature type="region of interest" description="Disordered" evidence="11">
    <location>
        <begin position="394"/>
        <end position="480"/>
    </location>
</feature>
<evidence type="ECO:0000256" key="4">
    <source>
        <dbReference type="ARBA" id="ARBA00022475"/>
    </source>
</evidence>
<protein>
    <submittedName>
        <fullName evidence="17">Putative protease SohB</fullName>
    </submittedName>
</protein>
<keyword evidence="5 17" id="KW-0645">Protease</keyword>
<dbReference type="EMBL" id="LSRX01001528">
    <property type="protein sequence ID" value="OLP79086.1"/>
    <property type="molecule type" value="Genomic_DNA"/>
</dbReference>
<evidence type="ECO:0000256" key="9">
    <source>
        <dbReference type="ARBA" id="ARBA00022989"/>
    </source>
</evidence>
<comment type="caution">
    <text evidence="17">The sequence shown here is derived from an EMBL/GenBank/DDBJ whole genome shotgun (WGS) entry which is preliminary data.</text>
</comment>
<evidence type="ECO:0000256" key="11">
    <source>
        <dbReference type="SAM" id="MobiDB-lite"/>
    </source>
</evidence>
<dbReference type="Gene3D" id="1.20.120.350">
    <property type="entry name" value="Voltage-gated potassium channels. Chain C"/>
    <property type="match status" value="1"/>
</dbReference>
<feature type="transmembrane region" description="Helical" evidence="12">
    <location>
        <begin position="567"/>
        <end position="589"/>
    </location>
</feature>
<feature type="domain" description="Endonuclease/exonuclease/phosphatase" evidence="15">
    <location>
        <begin position="29"/>
        <end position="283"/>
    </location>
</feature>
<dbReference type="Pfam" id="PF03372">
    <property type="entry name" value="Exo_endo_phos"/>
    <property type="match status" value="1"/>
</dbReference>
<dbReference type="InterPro" id="IPR047272">
    <property type="entry name" value="S49_SppA_C"/>
</dbReference>
<feature type="domain" description="Peptidase S49 N-terminal proteobacteria" evidence="16">
    <location>
        <begin position="896"/>
        <end position="1011"/>
    </location>
</feature>
<name>A0A1Q9C836_SYMMI</name>
<comment type="similarity">
    <text evidence="3">Belongs to the peptidase S49 family.</text>
</comment>
<accession>A0A1Q9C836</accession>
<dbReference type="AlphaFoldDB" id="A0A1Q9C836"/>
<feature type="compositionally biased region" description="Polar residues" evidence="11">
    <location>
        <begin position="451"/>
        <end position="464"/>
    </location>
</feature>
<evidence type="ECO:0000259" key="13">
    <source>
        <dbReference type="Pfam" id="PF00520"/>
    </source>
</evidence>
<feature type="transmembrane region" description="Helical" evidence="12">
    <location>
        <begin position="601"/>
        <end position="622"/>
    </location>
</feature>
<dbReference type="Pfam" id="PF08496">
    <property type="entry name" value="Peptidase_S49_N"/>
    <property type="match status" value="1"/>
</dbReference>
<keyword evidence="9 12" id="KW-1133">Transmembrane helix</keyword>
<dbReference type="Proteomes" id="UP000186817">
    <property type="component" value="Unassembled WGS sequence"/>
</dbReference>
<dbReference type="InterPro" id="IPR005135">
    <property type="entry name" value="Endo/exonuclease/phosphatase"/>
</dbReference>
<feature type="domain" description="Peptidase S49" evidence="14">
    <location>
        <begin position="1014"/>
        <end position="1162"/>
    </location>
</feature>
<evidence type="ECO:0000256" key="5">
    <source>
        <dbReference type="ARBA" id="ARBA00022670"/>
    </source>
</evidence>
<gene>
    <name evidence="17" type="primary">sohB</name>
    <name evidence="17" type="ORF">AK812_SmicGene40678</name>
</gene>
<feature type="transmembrane region" description="Helical" evidence="12">
    <location>
        <begin position="742"/>
        <end position="768"/>
    </location>
</feature>
<keyword evidence="7" id="KW-0378">Hydrolase</keyword>
<dbReference type="InterPro" id="IPR029045">
    <property type="entry name" value="ClpP/crotonase-like_dom_sf"/>
</dbReference>
<evidence type="ECO:0000256" key="8">
    <source>
        <dbReference type="ARBA" id="ARBA00022825"/>
    </source>
</evidence>
<keyword evidence="8" id="KW-0720">Serine protease</keyword>
<dbReference type="GO" id="GO:0004252">
    <property type="term" value="F:serine-type endopeptidase activity"/>
    <property type="evidence" value="ECO:0007669"/>
    <property type="project" value="InterPro"/>
</dbReference>
<dbReference type="PANTHER" id="PTHR42987">
    <property type="entry name" value="PEPTIDASE S49"/>
    <property type="match status" value="1"/>
</dbReference>
<dbReference type="InterPro" id="IPR013703">
    <property type="entry name" value="Peptidase_S49_N_proteobac"/>
</dbReference>
<dbReference type="InterPro" id="IPR036691">
    <property type="entry name" value="Endo/exonu/phosph_ase_sf"/>
</dbReference>
<dbReference type="SUPFAM" id="SSF56219">
    <property type="entry name" value="DNase I-like"/>
    <property type="match status" value="1"/>
</dbReference>
<proteinExistence type="inferred from homology"/>
<dbReference type="NCBIfam" id="NF008745">
    <property type="entry name" value="PRK11778.1"/>
    <property type="match status" value="1"/>
</dbReference>
<evidence type="ECO:0000256" key="12">
    <source>
        <dbReference type="SAM" id="Phobius"/>
    </source>
</evidence>
<dbReference type="InterPro" id="IPR027359">
    <property type="entry name" value="Volt_channel_dom_sf"/>
</dbReference>
<dbReference type="Pfam" id="PF01343">
    <property type="entry name" value="Peptidase_S49"/>
    <property type="match status" value="1"/>
</dbReference>
<sequence>MAAASLRVCCFNVLAPSARICAPLDRWPWKERQMAICDALLAMRADIICLQEFDFVTPGFADLYRSKLGECYHLQMKQRTGLKSEGLAMLFRRESFSDVQVSCQHLEPDFCDRVAMYAWLSHAETGCRILVANTHLTVAHATNGHDIPFCRPRQMEQVLDVMLTAPGVDALLLCADMNSDHLELEPSGPYVAELVNRPVSMAFEKGFHSALHSCNSGIQPSARAISHTCSYAQDGCVDYVFFHSSPHLSLVDAFLHPRELAFDTPWSKAHGWGTGSMVTLSDHRPLVVDFLISSFKRALDTLLGMDAFQQKDLAKQEKPELRASVEISPVAALCSARTPEGPLPYDQHTMKAGEELPRPLKAALDSLACFRAELASSQGQVLAKLDSELEKFHNLQPPTPAHEALGLLQPPPPLRASASQRSSTSSPPGLFLPGSISEGDEELSSDDEVEQTSIARPSHFSSRPSLFARRQNQEEPLKKTARASFLQLNKDYAVERLREESINEFGNENIELQEQDRHERRWPMLLKVVRSPHAETVSLAITCLNAIWIALDLEFNDALTVLEADPLFVVVELLFLVYFGGEVVMRYLSYASTRRACRDRWFLFDVILVTLMIVEIWLIPMIGLTSGDSSDSGGGIGDASFLRMLRLVRITRVIRVASYMPEVMIIIKGLTVASRSVFFTFVLLLLITYIFSIAFRQLAQDNLFLESELFPSVPATMLTLIVQCVMPDQEAFFQKVSQNGGWFMGMLVVVFILVSSLIVINMLIGVLVEAVQTVSDVEHEAIQIAFAKRLLREILCDEATQAEGSILTQEEFFSMLERPEAIKGLVQLGVDHVAAKEYGKLLMEDGQPLTFGEFLESMLLLRGSNQTTVKDLVTLRRYVGDQFSHLHDILLEMGKNLSRRLAAAQAEKKEQQLLKEAVKKQSEDVKEALKAGEDAAAIQARLRPRTFVFDFSSGSLDAGVPGSKNMKKRLEDFQDAVSFILHCATEHDEAVVRITSPGGAVIDYGFASAQLMRLRQRGLKLTACVDKVAASGGYMMACTADTIVATPFSLVGSIGVLAALPNFNKVLRRYEVDWLQFTGGRYKRTVDPLSEPTEEGIEKMKQEINTIHDAFKGMVLQQRTHLDMDEVATGEAFLGAEGKERGLVDRLATSDEVLEERMEVSDVIEVSLAEKKRGLRELLEGKMEAAESLVTDCWERATSLGRRGAVELKDPQF</sequence>
<keyword evidence="6 12" id="KW-0812">Transmembrane</keyword>
<evidence type="ECO:0000259" key="14">
    <source>
        <dbReference type="Pfam" id="PF01343"/>
    </source>
</evidence>
<organism evidence="17 18">
    <name type="scientific">Symbiodinium microadriaticum</name>
    <name type="common">Dinoflagellate</name>
    <name type="synonym">Zooxanthella microadriatica</name>
    <dbReference type="NCBI Taxonomy" id="2951"/>
    <lineage>
        <taxon>Eukaryota</taxon>
        <taxon>Sar</taxon>
        <taxon>Alveolata</taxon>
        <taxon>Dinophyceae</taxon>
        <taxon>Suessiales</taxon>
        <taxon>Symbiodiniaceae</taxon>
        <taxon>Symbiodinium</taxon>
    </lineage>
</organism>
<keyword evidence="18" id="KW-1185">Reference proteome</keyword>
<dbReference type="Gene3D" id="3.60.10.10">
    <property type="entry name" value="Endonuclease/exonuclease/phosphatase"/>
    <property type="match status" value="1"/>
</dbReference>
<feature type="compositionally biased region" description="Low complexity" evidence="11">
    <location>
        <begin position="415"/>
        <end position="426"/>
    </location>
</feature>
<dbReference type="GO" id="GO:0005216">
    <property type="term" value="F:monoatomic ion channel activity"/>
    <property type="evidence" value="ECO:0007669"/>
    <property type="project" value="InterPro"/>
</dbReference>
<evidence type="ECO:0000256" key="6">
    <source>
        <dbReference type="ARBA" id="ARBA00022692"/>
    </source>
</evidence>
<comment type="subcellular location">
    <subcellularLocation>
        <location evidence="2">Cell membrane</location>
    </subcellularLocation>
    <subcellularLocation>
        <location evidence="1">Membrane</location>
        <topology evidence="1">Multi-pass membrane protein</topology>
    </subcellularLocation>
</comment>
<dbReference type="Pfam" id="PF00520">
    <property type="entry name" value="Ion_trans"/>
    <property type="match status" value="1"/>
</dbReference>
<evidence type="ECO:0000256" key="2">
    <source>
        <dbReference type="ARBA" id="ARBA00004236"/>
    </source>
</evidence>
<dbReference type="Gene3D" id="6.20.330.10">
    <property type="match status" value="1"/>
</dbReference>
<feature type="transmembrane region" description="Helical" evidence="12">
    <location>
        <begin position="677"/>
        <end position="695"/>
    </location>
</feature>
<dbReference type="PANTHER" id="PTHR42987:SF4">
    <property type="entry name" value="PROTEASE SOHB-RELATED"/>
    <property type="match status" value="1"/>
</dbReference>
<dbReference type="SUPFAM" id="SSF81324">
    <property type="entry name" value="Voltage-gated potassium channels"/>
    <property type="match status" value="1"/>
</dbReference>
<dbReference type="GO" id="GO:0005886">
    <property type="term" value="C:plasma membrane"/>
    <property type="evidence" value="ECO:0007669"/>
    <property type="project" value="UniProtKB-SubCell"/>
</dbReference>
<evidence type="ECO:0000313" key="17">
    <source>
        <dbReference type="EMBL" id="OLP79086.1"/>
    </source>
</evidence>
<evidence type="ECO:0000256" key="7">
    <source>
        <dbReference type="ARBA" id="ARBA00022801"/>
    </source>
</evidence>
<dbReference type="InterPro" id="IPR002142">
    <property type="entry name" value="Peptidase_S49"/>
</dbReference>
<reference evidence="17 18" key="1">
    <citation type="submission" date="2016-02" db="EMBL/GenBank/DDBJ databases">
        <title>Genome analysis of coral dinoflagellate symbionts highlights evolutionary adaptations to a symbiotic lifestyle.</title>
        <authorList>
            <person name="Aranda M."/>
            <person name="Li Y."/>
            <person name="Liew Y.J."/>
            <person name="Baumgarten S."/>
            <person name="Simakov O."/>
            <person name="Wilson M."/>
            <person name="Piel J."/>
            <person name="Ashoor H."/>
            <person name="Bougouffa S."/>
            <person name="Bajic V.B."/>
            <person name="Ryu T."/>
            <person name="Ravasi T."/>
            <person name="Bayer T."/>
            <person name="Micklem G."/>
            <person name="Kim H."/>
            <person name="Bhak J."/>
            <person name="Lajeunesse T.C."/>
            <person name="Voolstra C.R."/>
        </authorList>
    </citation>
    <scope>NUCLEOTIDE SEQUENCE [LARGE SCALE GENOMIC DNA]</scope>
    <source>
        <strain evidence="17 18">CCMP2467</strain>
    </source>
</reference>
<evidence type="ECO:0000256" key="3">
    <source>
        <dbReference type="ARBA" id="ARBA00008683"/>
    </source>
</evidence>
<dbReference type="InterPro" id="IPR005821">
    <property type="entry name" value="Ion_trans_dom"/>
</dbReference>
<dbReference type="Gene3D" id="3.90.226.10">
    <property type="entry name" value="2-enoyl-CoA Hydratase, Chain A, domain 1"/>
    <property type="match status" value="1"/>
</dbReference>
<feature type="domain" description="Ion transport" evidence="13">
    <location>
        <begin position="535"/>
        <end position="774"/>
    </location>
</feature>
<dbReference type="Gene3D" id="1.10.287.70">
    <property type="match status" value="1"/>
</dbReference>
<evidence type="ECO:0000256" key="10">
    <source>
        <dbReference type="ARBA" id="ARBA00023136"/>
    </source>
</evidence>
<keyword evidence="4" id="KW-1003">Cell membrane</keyword>
<evidence type="ECO:0000259" key="15">
    <source>
        <dbReference type="Pfam" id="PF03372"/>
    </source>
</evidence>
<keyword evidence="10 12" id="KW-0472">Membrane</keyword>
<evidence type="ECO:0000256" key="1">
    <source>
        <dbReference type="ARBA" id="ARBA00004141"/>
    </source>
</evidence>
<dbReference type="SUPFAM" id="SSF52096">
    <property type="entry name" value="ClpP/crotonase"/>
    <property type="match status" value="1"/>
</dbReference>
<evidence type="ECO:0000313" key="18">
    <source>
        <dbReference type="Proteomes" id="UP000186817"/>
    </source>
</evidence>
<dbReference type="OrthoDB" id="45421at2759"/>
<evidence type="ECO:0000259" key="16">
    <source>
        <dbReference type="Pfam" id="PF08496"/>
    </source>
</evidence>
<dbReference type="CDD" id="cd07023">
    <property type="entry name" value="S49_Sppa_N_C"/>
    <property type="match status" value="1"/>
</dbReference>
<feature type="compositionally biased region" description="Acidic residues" evidence="11">
    <location>
        <begin position="438"/>
        <end position="450"/>
    </location>
</feature>